<dbReference type="InterPro" id="IPR011011">
    <property type="entry name" value="Znf_FYVE_PHD"/>
</dbReference>
<name>A0A2B4SZ12_STYPI</name>
<keyword evidence="3" id="KW-1185">Reference proteome</keyword>
<dbReference type="EMBL" id="LSMT01000009">
    <property type="protein sequence ID" value="PFX33677.1"/>
    <property type="molecule type" value="Genomic_DNA"/>
</dbReference>
<accession>A0A2B4SZ12</accession>
<comment type="caution">
    <text evidence="2">The sequence shown here is derived from an EMBL/GenBank/DDBJ whole genome shotgun (WGS) entry which is preliminary data.</text>
</comment>
<sequence>MSKAASGCHQQIQPIKIALYITIITLKKYGTKKAKLEAIRESIIQELAKRIEREEDGKSNNQSSSDSLSSESEDDSEEKDCVLAEIGISSSEEEEESTEEEEMIESTENFNVNIRQLSTHGLGKEQLKSKFKINHIPSPTPPTGDAYVQCHHYNDWWHLKCVDIPPWAVESNKSW</sequence>
<organism evidence="2 3">
    <name type="scientific">Stylophora pistillata</name>
    <name type="common">Smooth cauliflower coral</name>
    <dbReference type="NCBI Taxonomy" id="50429"/>
    <lineage>
        <taxon>Eukaryota</taxon>
        <taxon>Metazoa</taxon>
        <taxon>Cnidaria</taxon>
        <taxon>Anthozoa</taxon>
        <taxon>Hexacorallia</taxon>
        <taxon>Scleractinia</taxon>
        <taxon>Astrocoeniina</taxon>
        <taxon>Pocilloporidae</taxon>
        <taxon>Stylophora</taxon>
    </lineage>
</organism>
<reference evidence="3" key="1">
    <citation type="journal article" date="2017" name="bioRxiv">
        <title>Comparative analysis of the genomes of Stylophora pistillata and Acropora digitifera provides evidence for extensive differences between species of corals.</title>
        <authorList>
            <person name="Voolstra C.R."/>
            <person name="Li Y."/>
            <person name="Liew Y.J."/>
            <person name="Baumgarten S."/>
            <person name="Zoccola D."/>
            <person name="Flot J.-F."/>
            <person name="Tambutte S."/>
            <person name="Allemand D."/>
            <person name="Aranda M."/>
        </authorList>
    </citation>
    <scope>NUCLEOTIDE SEQUENCE [LARGE SCALE GENOMIC DNA]</scope>
</reference>
<evidence type="ECO:0000313" key="3">
    <source>
        <dbReference type="Proteomes" id="UP000225706"/>
    </source>
</evidence>
<evidence type="ECO:0000313" key="2">
    <source>
        <dbReference type="EMBL" id="PFX33677.1"/>
    </source>
</evidence>
<dbReference type="SUPFAM" id="SSF57903">
    <property type="entry name" value="FYVE/PHD zinc finger"/>
    <property type="match status" value="1"/>
</dbReference>
<dbReference type="AlphaFoldDB" id="A0A2B4SZ12"/>
<feature type="compositionally biased region" description="Acidic residues" evidence="1">
    <location>
        <begin position="91"/>
        <end position="103"/>
    </location>
</feature>
<gene>
    <name evidence="2" type="ORF">AWC38_SpisGene1376</name>
</gene>
<protein>
    <submittedName>
        <fullName evidence="2">Uncharacterized protein</fullName>
    </submittedName>
</protein>
<evidence type="ECO:0000256" key="1">
    <source>
        <dbReference type="SAM" id="MobiDB-lite"/>
    </source>
</evidence>
<feature type="region of interest" description="Disordered" evidence="1">
    <location>
        <begin position="50"/>
        <end position="103"/>
    </location>
</feature>
<dbReference type="Proteomes" id="UP000225706">
    <property type="component" value="Unassembled WGS sequence"/>
</dbReference>
<proteinExistence type="predicted"/>